<gene>
    <name evidence="8" type="ORF">ETD96_30440</name>
</gene>
<dbReference type="InterPro" id="IPR011009">
    <property type="entry name" value="Kinase-like_dom_sf"/>
</dbReference>
<keyword evidence="1" id="KW-0808">Transferase</keyword>
<feature type="domain" description="Protein kinase" evidence="7">
    <location>
        <begin position="18"/>
        <end position="274"/>
    </location>
</feature>
<feature type="compositionally biased region" description="Low complexity" evidence="5">
    <location>
        <begin position="358"/>
        <end position="399"/>
    </location>
</feature>
<dbReference type="Pfam" id="PF00069">
    <property type="entry name" value="Pkinase"/>
    <property type="match status" value="1"/>
</dbReference>
<dbReference type="InterPro" id="IPR008271">
    <property type="entry name" value="Ser/Thr_kinase_AS"/>
</dbReference>
<dbReference type="Gene3D" id="1.10.510.10">
    <property type="entry name" value="Transferase(Phosphotransferase) domain 1"/>
    <property type="match status" value="1"/>
</dbReference>
<dbReference type="OrthoDB" id="3915799at2"/>
<dbReference type="SUPFAM" id="SSF56112">
    <property type="entry name" value="Protein kinase-like (PK-like)"/>
    <property type="match status" value="1"/>
</dbReference>
<evidence type="ECO:0000256" key="1">
    <source>
        <dbReference type="ARBA" id="ARBA00022679"/>
    </source>
</evidence>
<organism evidence="8 9">
    <name type="scientific">Actinomadura geliboluensis</name>
    <dbReference type="NCBI Taxonomy" id="882440"/>
    <lineage>
        <taxon>Bacteria</taxon>
        <taxon>Bacillati</taxon>
        <taxon>Actinomycetota</taxon>
        <taxon>Actinomycetes</taxon>
        <taxon>Streptosporangiales</taxon>
        <taxon>Thermomonosporaceae</taxon>
        <taxon>Actinomadura</taxon>
    </lineage>
</organism>
<feature type="compositionally biased region" description="Low complexity" evidence="5">
    <location>
        <begin position="272"/>
        <end position="282"/>
    </location>
</feature>
<sequence>MAERMALLPTDPDSVGPYRLEHRLGAGGQGTVYAGASATGETVAVKLLHPHLFSNEVARTRFVREMQIAERVAPFCTAQVLDSGVEDGRPYIVSEFVDGPSLQESVRDTGPRAGAALERLAVNTVTALAAIHRAEVVHRDFKPGNVLLGPDGPVVIDFGIARALDLNQSIITSQAVGTPGYMAPEQLREDETGPAADMFAWGATMVFAATGRRAFDGGSIPAVMRAILEDEPDLDGLRAPFAAIVRECLAKDPARRPTAAEVGERLRDLPSPAWEAGAAAPAEPAPPEPQPVVVAPDTVHDSAPDAPARGRKGRRRALLIGAAVAAFVVALGGGYILLPSEGEGRTSEASETPDTARSSGVPAAGTAGPPASPSESASRGSGPSSATSKAPPGGPAPSTGSGGRTPRPSAKPSEPSGGGTEEKPPSGPKTLGTISATDGTTYCRSRGYAGAVREYGGDYSCYGAPGRTTVTLSELCRWKYPNHSNVKADGTTCKSS</sequence>
<keyword evidence="6" id="KW-0812">Transmembrane</keyword>
<evidence type="ECO:0000313" key="8">
    <source>
        <dbReference type="EMBL" id="TMR32103.1"/>
    </source>
</evidence>
<dbReference type="Proteomes" id="UP000305238">
    <property type="component" value="Unassembled WGS sequence"/>
</dbReference>
<feature type="region of interest" description="Disordered" evidence="5">
    <location>
        <begin position="341"/>
        <end position="440"/>
    </location>
</feature>
<keyword evidence="4" id="KW-0067">ATP-binding</keyword>
<dbReference type="InterPro" id="IPR000719">
    <property type="entry name" value="Prot_kinase_dom"/>
</dbReference>
<dbReference type="GO" id="GO:0004674">
    <property type="term" value="F:protein serine/threonine kinase activity"/>
    <property type="evidence" value="ECO:0007669"/>
    <property type="project" value="UniProtKB-KW"/>
</dbReference>
<dbReference type="CDD" id="cd14014">
    <property type="entry name" value="STKc_PknB_like"/>
    <property type="match status" value="1"/>
</dbReference>
<feature type="region of interest" description="Disordered" evidence="5">
    <location>
        <begin position="254"/>
        <end position="312"/>
    </location>
</feature>
<dbReference type="AlphaFoldDB" id="A0A5S4GGP1"/>
<name>A0A5S4GGP1_9ACTN</name>
<proteinExistence type="predicted"/>
<keyword evidence="6" id="KW-0472">Membrane</keyword>
<evidence type="ECO:0000256" key="6">
    <source>
        <dbReference type="SAM" id="Phobius"/>
    </source>
</evidence>
<keyword evidence="3 8" id="KW-0418">Kinase</keyword>
<dbReference type="PANTHER" id="PTHR43289">
    <property type="entry name" value="MITOGEN-ACTIVATED PROTEIN KINASE KINASE KINASE 20-RELATED"/>
    <property type="match status" value="1"/>
</dbReference>
<keyword evidence="9" id="KW-1185">Reference proteome</keyword>
<comment type="caution">
    <text evidence="8">The sequence shown here is derived from an EMBL/GenBank/DDBJ whole genome shotgun (WGS) entry which is preliminary data.</text>
</comment>
<evidence type="ECO:0000256" key="4">
    <source>
        <dbReference type="ARBA" id="ARBA00022840"/>
    </source>
</evidence>
<keyword evidence="6" id="KW-1133">Transmembrane helix</keyword>
<dbReference type="PROSITE" id="PS50011">
    <property type="entry name" value="PROTEIN_KINASE_DOM"/>
    <property type="match status" value="1"/>
</dbReference>
<protein>
    <submittedName>
        <fullName evidence="8">Serine/threonine protein kinase</fullName>
    </submittedName>
</protein>
<dbReference type="PROSITE" id="PS00108">
    <property type="entry name" value="PROTEIN_KINASE_ST"/>
    <property type="match status" value="1"/>
</dbReference>
<evidence type="ECO:0000256" key="2">
    <source>
        <dbReference type="ARBA" id="ARBA00022741"/>
    </source>
</evidence>
<evidence type="ECO:0000256" key="5">
    <source>
        <dbReference type="SAM" id="MobiDB-lite"/>
    </source>
</evidence>
<dbReference type="EMBL" id="VCKZ01000279">
    <property type="protein sequence ID" value="TMR32103.1"/>
    <property type="molecule type" value="Genomic_DNA"/>
</dbReference>
<keyword evidence="2" id="KW-0547">Nucleotide-binding</keyword>
<accession>A0A5S4GGP1</accession>
<dbReference type="Gene3D" id="3.30.200.20">
    <property type="entry name" value="Phosphorylase Kinase, domain 1"/>
    <property type="match status" value="1"/>
</dbReference>
<feature type="transmembrane region" description="Helical" evidence="6">
    <location>
        <begin position="317"/>
        <end position="338"/>
    </location>
</feature>
<dbReference type="RefSeq" id="WP_138639933.1">
    <property type="nucleotide sequence ID" value="NZ_JASWDG010000020.1"/>
</dbReference>
<evidence type="ECO:0000313" key="9">
    <source>
        <dbReference type="Proteomes" id="UP000305238"/>
    </source>
</evidence>
<dbReference type="GO" id="GO:0005524">
    <property type="term" value="F:ATP binding"/>
    <property type="evidence" value="ECO:0007669"/>
    <property type="project" value="UniProtKB-KW"/>
</dbReference>
<reference evidence="8 9" key="1">
    <citation type="submission" date="2019-05" db="EMBL/GenBank/DDBJ databases">
        <title>Draft genome sequence of Actinomadura geliboluensis A8036.</title>
        <authorList>
            <person name="Saricaoglu S."/>
            <person name="Isik K."/>
        </authorList>
    </citation>
    <scope>NUCLEOTIDE SEQUENCE [LARGE SCALE GENOMIC DNA]</scope>
    <source>
        <strain evidence="8 9">A8036</strain>
    </source>
</reference>
<evidence type="ECO:0000256" key="3">
    <source>
        <dbReference type="ARBA" id="ARBA00022777"/>
    </source>
</evidence>
<dbReference type="PANTHER" id="PTHR43289:SF34">
    <property type="entry name" value="SERINE_THREONINE-PROTEIN KINASE YBDM-RELATED"/>
    <property type="match status" value="1"/>
</dbReference>
<evidence type="ECO:0000259" key="7">
    <source>
        <dbReference type="PROSITE" id="PS50011"/>
    </source>
</evidence>
<keyword evidence="8" id="KW-0723">Serine/threonine-protein kinase</keyword>